<dbReference type="GO" id="GO:0000724">
    <property type="term" value="P:double-strand break repair via homologous recombination"/>
    <property type="evidence" value="ECO:0007669"/>
    <property type="project" value="TreeGrafter"/>
</dbReference>
<dbReference type="PANTHER" id="PTHR20208">
    <property type="entry name" value="STRUCTURE-SPECIFIC ENDONUCLEASE SUBUNIT SLX1"/>
    <property type="match status" value="1"/>
</dbReference>
<dbReference type="InParanoid" id="A0A1S3HLP0"/>
<sequence>MAAGALDKAHEIENFYGCYLLYSLNPKCKGRTYIGFTVDPNRRIKQHNAGKQAGGAWRTSGRGPWEMVLIIHGFPNEISALRFEWAWQHPEVSRRLKHIVKRRKAEHGYKHKFRIACEMLRVGPWCRLPLTIRWLKQEYTLDFPPDLTPPVHMPIVYGPVKSVKVKNKTKGKRTKTTDTETERSGDDDSDDFAQLLQPSSKHPRCAVCSERFVGEDDRLKCIQPNCVMQAHTICLAKVFLQQGAVKAMILPVNGQCPKCHQDVLWGDLVRLKRGCYQNIEEQAASEESEDHWANQLTQA</sequence>
<feature type="region of interest" description="Disordered" evidence="12">
    <location>
        <begin position="166"/>
        <end position="193"/>
    </location>
</feature>
<keyword evidence="10 11" id="KW-0539">Nucleus</keyword>
<dbReference type="OrthoDB" id="24645at2759"/>
<keyword evidence="7" id="KW-0862">Zinc</keyword>
<evidence type="ECO:0000259" key="13">
    <source>
        <dbReference type="PROSITE" id="PS50164"/>
    </source>
</evidence>
<comment type="subunit">
    <text evidence="11">Forms a heterodimer with a member of the SLX4 family.</text>
</comment>
<dbReference type="PANTHER" id="PTHR20208:SF10">
    <property type="entry name" value="STRUCTURE-SPECIFIC ENDONUCLEASE SUBUNIT SLX1"/>
    <property type="match status" value="1"/>
</dbReference>
<dbReference type="EC" id="3.1.-.-" evidence="11"/>
<evidence type="ECO:0000256" key="6">
    <source>
        <dbReference type="ARBA" id="ARBA00022801"/>
    </source>
</evidence>
<keyword evidence="5" id="KW-0863">Zinc-finger</keyword>
<dbReference type="GO" id="GO:0008821">
    <property type="term" value="F:crossover junction DNA endonuclease activity"/>
    <property type="evidence" value="ECO:0007669"/>
    <property type="project" value="TreeGrafter"/>
</dbReference>
<comment type="caution">
    <text evidence="11">Lacks conserved residue(s) required for the propagation of feature annotation.</text>
</comment>
<dbReference type="Gene3D" id="3.40.1440.10">
    <property type="entry name" value="GIY-YIG endonuclease"/>
    <property type="match status" value="1"/>
</dbReference>
<dbReference type="HAMAP" id="MF_03100">
    <property type="entry name" value="Endonuc_su_Slx1"/>
    <property type="match status" value="1"/>
</dbReference>
<protein>
    <recommendedName>
        <fullName evidence="11">Structure-specific endonuclease subunit SLX1 homolog</fullName>
        <ecNumber evidence="11">3.1.-.-</ecNumber>
    </recommendedName>
</protein>
<evidence type="ECO:0000256" key="10">
    <source>
        <dbReference type="ARBA" id="ARBA00023242"/>
    </source>
</evidence>
<feature type="domain" description="GIY-YIG" evidence="13">
    <location>
        <begin position="14"/>
        <end position="99"/>
    </location>
</feature>
<evidence type="ECO:0000256" key="11">
    <source>
        <dbReference type="HAMAP-Rule" id="MF_03100"/>
    </source>
</evidence>
<dbReference type="FunFam" id="3.40.1440.10:FF:000008">
    <property type="entry name" value="Structure-specific endonuclease subunit SLX1 homolog"/>
    <property type="match status" value="1"/>
</dbReference>
<dbReference type="Pfam" id="PF01541">
    <property type="entry name" value="GIY-YIG"/>
    <property type="match status" value="1"/>
</dbReference>
<dbReference type="InterPro" id="IPR035901">
    <property type="entry name" value="GIY-YIG_endonuc_sf"/>
</dbReference>
<dbReference type="CDD" id="cd10455">
    <property type="entry name" value="GIY-YIG_SLX1"/>
    <property type="match status" value="1"/>
</dbReference>
<reference evidence="15" key="1">
    <citation type="submission" date="2025-08" db="UniProtKB">
        <authorList>
            <consortium name="RefSeq"/>
        </authorList>
    </citation>
    <scope>IDENTIFICATION</scope>
    <source>
        <tissue evidence="15">Gonads</tissue>
    </source>
</reference>
<gene>
    <name evidence="15" type="primary">LOC106155899</name>
</gene>
<dbReference type="OMA" id="HNRGCDF"/>
<evidence type="ECO:0000256" key="4">
    <source>
        <dbReference type="ARBA" id="ARBA00022763"/>
    </source>
</evidence>
<dbReference type="Pfam" id="PF21202">
    <property type="entry name" value="SLX1_C"/>
    <property type="match status" value="1"/>
</dbReference>
<dbReference type="InterPro" id="IPR050381">
    <property type="entry name" value="SLX1_endonuclease"/>
</dbReference>
<evidence type="ECO:0000256" key="2">
    <source>
        <dbReference type="ARBA" id="ARBA00022723"/>
    </source>
</evidence>
<comment type="similarity">
    <text evidence="11">Belongs to the SLX1 family.</text>
</comment>
<dbReference type="SUPFAM" id="SSF82771">
    <property type="entry name" value="GIY-YIG endonuclease"/>
    <property type="match status" value="1"/>
</dbReference>
<evidence type="ECO:0000256" key="9">
    <source>
        <dbReference type="ARBA" id="ARBA00023204"/>
    </source>
</evidence>
<name>A0A1S3HLP0_LINAN</name>
<keyword evidence="8 11" id="KW-0233">DNA recombination</keyword>
<keyword evidence="2" id="KW-0479">Metal-binding</keyword>
<comment type="function">
    <text evidence="11">Catalytic subunit of a heterodimeric structure-specific endonuclease that resolves DNA secondary structures generated during DNA repair and recombination. Has endonuclease activity towards branched DNA substrates, introducing single-strand cuts in duplex DNA close to junctions with ss-DNA.</text>
</comment>
<evidence type="ECO:0000256" key="3">
    <source>
        <dbReference type="ARBA" id="ARBA00022759"/>
    </source>
</evidence>
<evidence type="ECO:0000256" key="5">
    <source>
        <dbReference type="ARBA" id="ARBA00022771"/>
    </source>
</evidence>
<dbReference type="GeneID" id="106155899"/>
<dbReference type="GO" id="GO:0033557">
    <property type="term" value="C:Slx1-Slx4 complex"/>
    <property type="evidence" value="ECO:0007669"/>
    <property type="project" value="UniProtKB-UniRule"/>
</dbReference>
<dbReference type="InterPro" id="IPR000305">
    <property type="entry name" value="GIY-YIG_endonuc"/>
</dbReference>
<dbReference type="GO" id="GO:0008270">
    <property type="term" value="F:zinc ion binding"/>
    <property type="evidence" value="ECO:0007669"/>
    <property type="project" value="UniProtKB-KW"/>
</dbReference>
<keyword evidence="3 11" id="KW-0255">Endonuclease</keyword>
<dbReference type="Gene3D" id="3.30.40.10">
    <property type="entry name" value="Zinc/RING finger domain, C3HC4 (zinc finger)"/>
    <property type="match status" value="1"/>
</dbReference>
<accession>A0A1S3HLP0</accession>
<dbReference type="STRING" id="7574.A0A1S3HLP0"/>
<evidence type="ECO:0000256" key="8">
    <source>
        <dbReference type="ARBA" id="ARBA00023172"/>
    </source>
</evidence>
<dbReference type="KEGG" id="lak:106155899"/>
<dbReference type="RefSeq" id="XP_013386381.1">
    <property type="nucleotide sequence ID" value="XM_013530927.2"/>
</dbReference>
<dbReference type="Proteomes" id="UP000085678">
    <property type="component" value="Unplaced"/>
</dbReference>
<evidence type="ECO:0000256" key="12">
    <source>
        <dbReference type="SAM" id="MobiDB-lite"/>
    </source>
</evidence>
<feature type="compositionally biased region" description="Basic and acidic residues" evidence="12">
    <location>
        <begin position="175"/>
        <end position="186"/>
    </location>
</feature>
<evidence type="ECO:0000313" key="15">
    <source>
        <dbReference type="RefSeq" id="XP_013386381.1"/>
    </source>
</evidence>
<comment type="subcellular location">
    <subcellularLocation>
        <location evidence="11">Nucleus</location>
    </subcellularLocation>
</comment>
<organism evidence="14 15">
    <name type="scientific">Lingula anatina</name>
    <name type="common">Brachiopod</name>
    <name type="synonym">Lingula unguis</name>
    <dbReference type="NCBI Taxonomy" id="7574"/>
    <lineage>
        <taxon>Eukaryota</taxon>
        <taxon>Metazoa</taxon>
        <taxon>Spiralia</taxon>
        <taxon>Lophotrochozoa</taxon>
        <taxon>Brachiopoda</taxon>
        <taxon>Linguliformea</taxon>
        <taxon>Lingulata</taxon>
        <taxon>Lingulida</taxon>
        <taxon>Linguloidea</taxon>
        <taxon>Lingulidae</taxon>
        <taxon>Lingula</taxon>
    </lineage>
</organism>
<dbReference type="InterPro" id="IPR027520">
    <property type="entry name" value="Slx1"/>
</dbReference>
<dbReference type="FunCoup" id="A0A1S3HLP0">
    <property type="interactions" value="971"/>
</dbReference>
<dbReference type="PROSITE" id="PS50164">
    <property type="entry name" value="GIY_YIG"/>
    <property type="match status" value="1"/>
</dbReference>
<comment type="cofactor">
    <cofactor evidence="11">
        <name>a divalent metal cation</name>
        <dbReference type="ChEBI" id="CHEBI:60240"/>
    </cofactor>
</comment>
<keyword evidence="6 11" id="KW-0378">Hydrolase</keyword>
<dbReference type="AlphaFoldDB" id="A0A1S3HLP0"/>
<keyword evidence="9 11" id="KW-0234">DNA repair</keyword>
<evidence type="ECO:0000313" key="14">
    <source>
        <dbReference type="Proteomes" id="UP000085678"/>
    </source>
</evidence>
<dbReference type="InterPro" id="IPR048749">
    <property type="entry name" value="SLX1_C"/>
</dbReference>
<evidence type="ECO:0000256" key="7">
    <source>
        <dbReference type="ARBA" id="ARBA00022833"/>
    </source>
</evidence>
<keyword evidence="4 11" id="KW-0227">DNA damage</keyword>
<keyword evidence="14" id="KW-1185">Reference proteome</keyword>
<keyword evidence="1 11" id="KW-0540">Nuclease</keyword>
<evidence type="ECO:0000256" key="1">
    <source>
        <dbReference type="ARBA" id="ARBA00022722"/>
    </source>
</evidence>
<dbReference type="InterPro" id="IPR013083">
    <property type="entry name" value="Znf_RING/FYVE/PHD"/>
</dbReference>
<dbReference type="GO" id="GO:0017108">
    <property type="term" value="F:5'-flap endonuclease activity"/>
    <property type="evidence" value="ECO:0007669"/>
    <property type="project" value="InterPro"/>
</dbReference>
<proteinExistence type="inferred from homology"/>